<comment type="caution">
    <text evidence="2">The sequence shown here is derived from an EMBL/GenBank/DDBJ whole genome shotgun (WGS) entry which is preliminary data.</text>
</comment>
<protein>
    <submittedName>
        <fullName evidence="2">Uncharacterized protein</fullName>
    </submittedName>
</protein>
<feature type="region of interest" description="Disordered" evidence="1">
    <location>
        <begin position="1"/>
        <end position="22"/>
    </location>
</feature>
<reference evidence="2 3" key="1">
    <citation type="journal article" date="2021" name="Nat. Plants">
        <title>The Taxus genome provides insights into paclitaxel biosynthesis.</title>
        <authorList>
            <person name="Xiong X."/>
            <person name="Gou J."/>
            <person name="Liao Q."/>
            <person name="Li Y."/>
            <person name="Zhou Q."/>
            <person name="Bi G."/>
            <person name="Li C."/>
            <person name="Du R."/>
            <person name="Wang X."/>
            <person name="Sun T."/>
            <person name="Guo L."/>
            <person name="Liang H."/>
            <person name="Lu P."/>
            <person name="Wu Y."/>
            <person name="Zhang Z."/>
            <person name="Ro D.K."/>
            <person name="Shang Y."/>
            <person name="Huang S."/>
            <person name="Yan J."/>
        </authorList>
    </citation>
    <scope>NUCLEOTIDE SEQUENCE [LARGE SCALE GENOMIC DNA]</scope>
    <source>
        <strain evidence="2">Ta-2019</strain>
    </source>
</reference>
<keyword evidence="3" id="KW-1185">Reference proteome</keyword>
<name>A0AA38FYF2_TAXCH</name>
<evidence type="ECO:0000256" key="1">
    <source>
        <dbReference type="SAM" id="MobiDB-lite"/>
    </source>
</evidence>
<dbReference type="Proteomes" id="UP000824469">
    <property type="component" value="Unassembled WGS sequence"/>
</dbReference>
<dbReference type="AlphaFoldDB" id="A0AA38FYF2"/>
<dbReference type="EMBL" id="JAHRHJ020000006">
    <property type="protein sequence ID" value="KAH9312416.1"/>
    <property type="molecule type" value="Genomic_DNA"/>
</dbReference>
<feature type="non-terminal residue" evidence="2">
    <location>
        <position position="1"/>
    </location>
</feature>
<organism evidence="2 3">
    <name type="scientific">Taxus chinensis</name>
    <name type="common">Chinese yew</name>
    <name type="synonym">Taxus wallichiana var. chinensis</name>
    <dbReference type="NCBI Taxonomy" id="29808"/>
    <lineage>
        <taxon>Eukaryota</taxon>
        <taxon>Viridiplantae</taxon>
        <taxon>Streptophyta</taxon>
        <taxon>Embryophyta</taxon>
        <taxon>Tracheophyta</taxon>
        <taxon>Spermatophyta</taxon>
        <taxon>Pinopsida</taxon>
        <taxon>Pinidae</taxon>
        <taxon>Conifers II</taxon>
        <taxon>Cupressales</taxon>
        <taxon>Taxaceae</taxon>
        <taxon>Taxus</taxon>
    </lineage>
</organism>
<gene>
    <name evidence="2" type="ORF">KI387_027451</name>
</gene>
<feature type="region of interest" description="Disordered" evidence="1">
    <location>
        <begin position="42"/>
        <end position="98"/>
    </location>
</feature>
<accession>A0AA38FYF2</accession>
<evidence type="ECO:0000313" key="3">
    <source>
        <dbReference type="Proteomes" id="UP000824469"/>
    </source>
</evidence>
<proteinExistence type="predicted"/>
<sequence>KGHLGQIDAKDANRPVRPKRETFKHWDILAAGTRGMRIAEKAESQSDCGHVSSADKGQGSPFRADRRFLSQTALGHPGQKDAKGAKEPAGPRTNQIMT</sequence>
<evidence type="ECO:0000313" key="2">
    <source>
        <dbReference type="EMBL" id="KAH9312416.1"/>
    </source>
</evidence>
<feature type="non-terminal residue" evidence="2">
    <location>
        <position position="98"/>
    </location>
</feature>
<feature type="compositionally biased region" description="Basic and acidic residues" evidence="1">
    <location>
        <begin position="8"/>
        <end position="22"/>
    </location>
</feature>